<evidence type="ECO:0000313" key="3">
    <source>
        <dbReference type="Proteomes" id="UP001360953"/>
    </source>
</evidence>
<feature type="compositionally biased region" description="Low complexity" evidence="1">
    <location>
        <begin position="16"/>
        <end position="26"/>
    </location>
</feature>
<feature type="region of interest" description="Disordered" evidence="1">
    <location>
        <begin position="1"/>
        <end position="40"/>
    </location>
</feature>
<dbReference type="Proteomes" id="UP001360953">
    <property type="component" value="Unassembled WGS sequence"/>
</dbReference>
<proteinExistence type="predicted"/>
<protein>
    <submittedName>
        <fullName evidence="2">Uncharacterized protein</fullName>
    </submittedName>
</protein>
<keyword evidence="3" id="KW-1185">Reference proteome</keyword>
<dbReference type="GeneID" id="92035925"/>
<accession>A0ABR1LUB1</accession>
<evidence type="ECO:0000313" key="2">
    <source>
        <dbReference type="EMBL" id="KAK7538779.1"/>
    </source>
</evidence>
<dbReference type="RefSeq" id="XP_066656466.1">
    <property type="nucleotide sequence ID" value="XM_066803019.1"/>
</dbReference>
<gene>
    <name evidence="2" type="ORF">J3D65DRAFT_667423</name>
</gene>
<name>A0ABR1LUB1_9PEZI</name>
<dbReference type="EMBL" id="JBBPEH010000005">
    <property type="protein sequence ID" value="KAK7538779.1"/>
    <property type="molecule type" value="Genomic_DNA"/>
</dbReference>
<evidence type="ECO:0000256" key="1">
    <source>
        <dbReference type="SAM" id="MobiDB-lite"/>
    </source>
</evidence>
<comment type="caution">
    <text evidence="2">The sequence shown here is derived from an EMBL/GenBank/DDBJ whole genome shotgun (WGS) entry which is preliminary data.</text>
</comment>
<reference evidence="2 3" key="1">
    <citation type="submission" date="2024-04" db="EMBL/GenBank/DDBJ databases">
        <title>Phyllosticta paracitricarpa is synonymous to the EU quarantine fungus P. citricarpa based on phylogenomic analyses.</title>
        <authorList>
            <consortium name="Lawrence Berkeley National Laboratory"/>
            <person name="Van ingen-buijs V.A."/>
            <person name="Van westerhoven A.C."/>
            <person name="Haridas S."/>
            <person name="Skiadas P."/>
            <person name="Martin F."/>
            <person name="Groenewald J.Z."/>
            <person name="Crous P.W."/>
            <person name="Seidl M.F."/>
        </authorList>
    </citation>
    <scope>NUCLEOTIDE SEQUENCE [LARGE SCALE GENOMIC DNA]</scope>
    <source>
        <strain evidence="2 3">CPC 17464</strain>
    </source>
</reference>
<sequence>MRNEYSPFPGDHGTKSSSSSSSQTSSNLPLYPNSGRTQPDNASRWTNLGRLLIANSSAMLPTQLHRQANNDLTYLRDSLNAWDIPLDSKARLYAIIKHFSSKRGRFSRVRTKLVRAARWPALVEHLLADMRLLAALFYNPAIQGGVGVVFDGAESPRERSRRDVVAFAASIFTCFDNAMREYSLTRSALLRAKLAAKLDGLGLRRRRRGGGGRGGGADWEATPRTYHFCFSDDSLSQQSTANSTDPAPLFDHHREGLFAEDGADYANYTPEYVYRGAGGRGYRNEIETLTETSVATEIPEIPEEQLVPARRTYDLSLSLRRRPNGPRRIRDIVGGLWD</sequence>
<organism evidence="2 3">
    <name type="scientific">Phyllosticta citribraziliensis</name>
    <dbReference type="NCBI Taxonomy" id="989973"/>
    <lineage>
        <taxon>Eukaryota</taxon>
        <taxon>Fungi</taxon>
        <taxon>Dikarya</taxon>
        <taxon>Ascomycota</taxon>
        <taxon>Pezizomycotina</taxon>
        <taxon>Dothideomycetes</taxon>
        <taxon>Dothideomycetes incertae sedis</taxon>
        <taxon>Botryosphaeriales</taxon>
        <taxon>Phyllostictaceae</taxon>
        <taxon>Phyllosticta</taxon>
    </lineage>
</organism>